<keyword evidence="5" id="KW-1185">Reference proteome</keyword>
<evidence type="ECO:0000256" key="1">
    <source>
        <dbReference type="ARBA" id="ARBA00007626"/>
    </source>
</evidence>
<dbReference type="PANTHER" id="PTHR47932:SF34">
    <property type="entry name" value="OS10G0147250 PROTEIN"/>
    <property type="match status" value="1"/>
</dbReference>
<protein>
    <submittedName>
        <fullName evidence="4">Pentatricopeptide repeat-containing protein</fullName>
    </submittedName>
</protein>
<proteinExistence type="inferred from homology"/>
<comment type="similarity">
    <text evidence="1">Belongs to the PPR family. P subfamily.</text>
</comment>
<evidence type="ECO:0000313" key="4">
    <source>
        <dbReference type="EMBL" id="KAK7824670.1"/>
    </source>
</evidence>
<dbReference type="EMBL" id="PKMF04000596">
    <property type="protein sequence ID" value="KAK7824670.1"/>
    <property type="molecule type" value="Genomic_DNA"/>
</dbReference>
<sequence length="342" mass="38698">MEKEVGNCSPNVVTYTSVTQSFFEKGQTMEALEILDIMEAFGCAPNCVIELEAEKFNRNMLATGVKPDSLACSILIRELCLEGRVLDGFYLSDEVVKIGLCQQSHLVEAAKLARLMLKKGISLKASYVDSTAEHLKKFENEELVKQLILSYFSWIFEKMCIRGSALSLYLVQLLSPVDEKFHTHLRRNGAKNIEKTLATVNATLDSNCVIEVLHQPNQSQMGLRFFIWAGLQSKYRHSSFMYSKACELLQINQNLGVVDIVEVYRVDGYVVSAKAFKVVLNLCEEARLANEALWILGKMNEFGLEADTTAYNVVIRLFCEKGDMDMAEELMKRWVLVIFILI</sequence>
<feature type="repeat" description="PPR" evidence="3">
    <location>
        <begin position="11"/>
        <end position="45"/>
    </location>
</feature>
<evidence type="ECO:0000313" key="5">
    <source>
        <dbReference type="Proteomes" id="UP000237347"/>
    </source>
</evidence>
<dbReference type="Pfam" id="PF12854">
    <property type="entry name" value="PPR_1"/>
    <property type="match status" value="1"/>
</dbReference>
<accession>A0AAW0JCZ2</accession>
<reference evidence="4 5" key="1">
    <citation type="journal article" date="2018" name="Sci. Data">
        <title>The draft genome sequence of cork oak.</title>
        <authorList>
            <person name="Ramos A.M."/>
            <person name="Usie A."/>
            <person name="Barbosa P."/>
            <person name="Barros P.M."/>
            <person name="Capote T."/>
            <person name="Chaves I."/>
            <person name="Simoes F."/>
            <person name="Abreu I."/>
            <person name="Carrasquinho I."/>
            <person name="Faro C."/>
            <person name="Guimaraes J.B."/>
            <person name="Mendonca D."/>
            <person name="Nobrega F."/>
            <person name="Rodrigues L."/>
            <person name="Saibo N.J.M."/>
            <person name="Varela M.C."/>
            <person name="Egas C."/>
            <person name="Matos J."/>
            <person name="Miguel C.M."/>
            <person name="Oliveira M.M."/>
            <person name="Ricardo C.P."/>
            <person name="Goncalves S."/>
        </authorList>
    </citation>
    <scope>NUCLEOTIDE SEQUENCE [LARGE SCALE GENOMIC DNA]</scope>
    <source>
        <strain evidence="5">cv. HL8</strain>
    </source>
</reference>
<gene>
    <name evidence="4" type="ORF">CFP56_034198</name>
</gene>
<evidence type="ECO:0000256" key="3">
    <source>
        <dbReference type="PROSITE-ProRule" id="PRU00708"/>
    </source>
</evidence>
<dbReference type="PANTHER" id="PTHR47932">
    <property type="entry name" value="ATPASE EXPRESSION PROTEIN 3"/>
    <property type="match status" value="1"/>
</dbReference>
<comment type="caution">
    <text evidence="4">The sequence shown here is derived from an EMBL/GenBank/DDBJ whole genome shotgun (WGS) entry which is preliminary data.</text>
</comment>
<dbReference type="PROSITE" id="PS51375">
    <property type="entry name" value="PPR"/>
    <property type="match status" value="1"/>
</dbReference>
<dbReference type="NCBIfam" id="TIGR00756">
    <property type="entry name" value="PPR"/>
    <property type="match status" value="2"/>
</dbReference>
<dbReference type="InterPro" id="IPR002885">
    <property type="entry name" value="PPR_rpt"/>
</dbReference>
<organism evidence="4 5">
    <name type="scientific">Quercus suber</name>
    <name type="common">Cork oak</name>
    <dbReference type="NCBI Taxonomy" id="58331"/>
    <lineage>
        <taxon>Eukaryota</taxon>
        <taxon>Viridiplantae</taxon>
        <taxon>Streptophyta</taxon>
        <taxon>Embryophyta</taxon>
        <taxon>Tracheophyta</taxon>
        <taxon>Spermatophyta</taxon>
        <taxon>Magnoliopsida</taxon>
        <taxon>eudicotyledons</taxon>
        <taxon>Gunneridae</taxon>
        <taxon>Pentapetalae</taxon>
        <taxon>rosids</taxon>
        <taxon>fabids</taxon>
        <taxon>Fagales</taxon>
        <taxon>Fagaceae</taxon>
        <taxon>Quercus</taxon>
    </lineage>
</organism>
<name>A0AAW0JCZ2_QUESU</name>
<dbReference type="AlphaFoldDB" id="A0AAW0JCZ2"/>
<dbReference type="GO" id="GO:0003729">
    <property type="term" value="F:mRNA binding"/>
    <property type="evidence" value="ECO:0007669"/>
    <property type="project" value="TreeGrafter"/>
</dbReference>
<dbReference type="Proteomes" id="UP000237347">
    <property type="component" value="Unassembled WGS sequence"/>
</dbReference>
<keyword evidence="2" id="KW-0677">Repeat</keyword>
<dbReference type="InterPro" id="IPR011990">
    <property type="entry name" value="TPR-like_helical_dom_sf"/>
</dbReference>
<dbReference type="Pfam" id="PF01535">
    <property type="entry name" value="PPR"/>
    <property type="match status" value="1"/>
</dbReference>
<dbReference type="Gene3D" id="1.25.40.10">
    <property type="entry name" value="Tetratricopeptide repeat domain"/>
    <property type="match status" value="2"/>
</dbReference>
<evidence type="ECO:0000256" key="2">
    <source>
        <dbReference type="ARBA" id="ARBA00022737"/>
    </source>
</evidence>